<reference evidence="2 3" key="1">
    <citation type="submission" date="2024-02" db="EMBL/GenBank/DDBJ databases">
        <title>Chromosome-scale genome assembly of the rough periwinkle Littorina saxatilis.</title>
        <authorList>
            <person name="De Jode A."/>
            <person name="Faria R."/>
            <person name="Formenti G."/>
            <person name="Sims Y."/>
            <person name="Smith T.P."/>
            <person name="Tracey A."/>
            <person name="Wood J.M.D."/>
            <person name="Zagrodzka Z.B."/>
            <person name="Johannesson K."/>
            <person name="Butlin R.K."/>
            <person name="Leder E.H."/>
        </authorList>
    </citation>
    <scope>NUCLEOTIDE SEQUENCE [LARGE SCALE GENOMIC DNA]</scope>
    <source>
        <strain evidence="2">Snail1</strain>
        <tissue evidence="2">Muscle</tissue>
    </source>
</reference>
<feature type="compositionally biased region" description="Low complexity" evidence="1">
    <location>
        <begin position="450"/>
        <end position="489"/>
    </location>
</feature>
<feature type="compositionally biased region" description="Low complexity" evidence="1">
    <location>
        <begin position="1801"/>
        <end position="1810"/>
    </location>
</feature>
<feature type="compositionally biased region" description="Polar residues" evidence="1">
    <location>
        <begin position="350"/>
        <end position="367"/>
    </location>
</feature>
<feature type="compositionally biased region" description="Polar residues" evidence="1">
    <location>
        <begin position="1782"/>
        <end position="1791"/>
    </location>
</feature>
<feature type="region of interest" description="Disordered" evidence="1">
    <location>
        <begin position="691"/>
        <end position="713"/>
    </location>
</feature>
<feature type="compositionally biased region" description="Acidic residues" evidence="1">
    <location>
        <begin position="24"/>
        <end position="33"/>
    </location>
</feature>
<feature type="compositionally biased region" description="Polar residues" evidence="1">
    <location>
        <begin position="547"/>
        <end position="556"/>
    </location>
</feature>
<feature type="compositionally biased region" description="Gly residues" evidence="1">
    <location>
        <begin position="419"/>
        <end position="429"/>
    </location>
</feature>
<feature type="compositionally biased region" description="Polar residues" evidence="1">
    <location>
        <begin position="520"/>
        <end position="529"/>
    </location>
</feature>
<feature type="region of interest" description="Disordered" evidence="1">
    <location>
        <begin position="1102"/>
        <end position="1129"/>
    </location>
</feature>
<feature type="region of interest" description="Disordered" evidence="1">
    <location>
        <begin position="1256"/>
        <end position="1326"/>
    </location>
</feature>
<feature type="compositionally biased region" description="Basic residues" evidence="1">
    <location>
        <begin position="1759"/>
        <end position="1770"/>
    </location>
</feature>
<dbReference type="PANTHER" id="PTHR34439">
    <property type="entry name" value="CENTROBIN"/>
    <property type="match status" value="1"/>
</dbReference>
<dbReference type="GO" id="GO:0005814">
    <property type="term" value="C:centriole"/>
    <property type="evidence" value="ECO:0007669"/>
    <property type="project" value="TreeGrafter"/>
</dbReference>
<evidence type="ECO:0000313" key="2">
    <source>
        <dbReference type="EMBL" id="KAK7090999.1"/>
    </source>
</evidence>
<feature type="compositionally biased region" description="Polar residues" evidence="1">
    <location>
        <begin position="325"/>
        <end position="342"/>
    </location>
</feature>
<accession>A0AAN9AQR2</accession>
<organism evidence="2 3">
    <name type="scientific">Littorina saxatilis</name>
    <dbReference type="NCBI Taxonomy" id="31220"/>
    <lineage>
        <taxon>Eukaryota</taxon>
        <taxon>Metazoa</taxon>
        <taxon>Spiralia</taxon>
        <taxon>Lophotrochozoa</taxon>
        <taxon>Mollusca</taxon>
        <taxon>Gastropoda</taxon>
        <taxon>Caenogastropoda</taxon>
        <taxon>Littorinimorpha</taxon>
        <taxon>Littorinoidea</taxon>
        <taxon>Littorinidae</taxon>
        <taxon>Littorina</taxon>
    </lineage>
</organism>
<comment type="caution">
    <text evidence="2">The sequence shown here is derived from an EMBL/GenBank/DDBJ whole genome shotgun (WGS) entry which is preliminary data.</text>
</comment>
<dbReference type="GO" id="GO:0007099">
    <property type="term" value="P:centriole replication"/>
    <property type="evidence" value="ECO:0007669"/>
    <property type="project" value="InterPro"/>
</dbReference>
<feature type="compositionally biased region" description="Low complexity" evidence="1">
    <location>
        <begin position="588"/>
        <end position="597"/>
    </location>
</feature>
<gene>
    <name evidence="2" type="ORF">V1264_010722</name>
</gene>
<feature type="region of interest" description="Disordered" evidence="1">
    <location>
        <begin position="239"/>
        <end position="679"/>
    </location>
</feature>
<feature type="compositionally biased region" description="Basic and acidic residues" evidence="1">
    <location>
        <begin position="1835"/>
        <end position="1845"/>
    </location>
</feature>
<feature type="region of interest" description="Disordered" evidence="1">
    <location>
        <begin position="20"/>
        <end position="111"/>
    </location>
</feature>
<feature type="region of interest" description="Disordered" evidence="1">
    <location>
        <begin position="1637"/>
        <end position="1689"/>
    </location>
</feature>
<feature type="compositionally biased region" description="Low complexity" evidence="1">
    <location>
        <begin position="1748"/>
        <end position="1758"/>
    </location>
</feature>
<protein>
    <submittedName>
        <fullName evidence="2">Uncharacterized protein</fullName>
    </submittedName>
</protein>
<sequence>MADLAIDLADQLISAFQQVADGAGDGEGDEAGDDGTLYSDNGAGDEETDAKDGNDEWQELAEDDNFSDGDGYDNGVKGEGVGEENPASWVSPLGSHDYLPESETADTYNDVNNTDIEFTPARVLNFDDSDGDDLSAVDQRFIPRGVFVQSDFLVDRPELRGSEAVDYFSSPVRMNMMQGDHSQNVRIIEGHDDLELDRGAGYMSLTMRNNFLQTQIVQLPPLTAEDLNASANLYDSLEREEEELYPEDEDDHKVEEDDIGRDFIGGEDGSDPRDVHPLYPDGHLSEDDTSAPGSMHDGQYQPRALDRGDQGNGGAYDEVAAAEANSPSRSRPAQNAASPLSSHSREEEQPVQTDSSEAQTSAGQEVQNKAPALVVTLPNPSPTGSNLTLGAESQVDPEQTRQLSARPKQPTEKPQLRGGPAGSNGGGARNPGNNPSQRLNSILADQRAVAAGVSMRGGRSRVGVGSVRQVASGSQSQRPAVQGAAVAGISSGGDGDGAVANNSGFLAQGQGLGNPGGMLSSRTSSQGSIHSAASNNSNSRVSGVGKESNSNRNNLARTGRPFPASARPTGLSAAAGSRVMPPPPAPQPQSQRQQQQQPLPPTGMQPPARAPRQPPASKQQQTTGVSKVRADSRAAQLQHQHKQLQQEQQQLQQKQRLLQQQQQQSQLGGMESPDGDHLVHHQPDAVVTQVGHMQQDTRQQDRAGGQAGASEVQGMEEVRSVLQSMLRLPRDNASFAEQRGFDFADSASDMLMDRHHFHHDAETSSLSGFRGHGQEEMPEMFDSFPSFSYKMFSDMSNMSAVSTSDRSMQSELVYLRECLEKERYRRKHCEQQIQSLNVKLLEIQQQLAVAVSTDKRKDIMIDQLDKQLAKVVEGWKKRETEKDEYLAMMTKEKSQIEETLQKQQSMIDSFEKELSSTVEELKQEKENSASLIDKMKSELEEAAHNQRHAKEMLAAEKERATLMEQEWDQLKESRDLAEKRAQQAQDRLHQEQDNWYGREQELLHKIDQVKEANLKVMQMERVKLEEQMKKAEDMEERAHTAQTAANRMEMELDSALREKESLKVEMALTEAKFESAHRALEADLHSHMEKKLADEVREVQERLREEQEEEEEKHRRLVTELHQRHQRDLESQMASLRQEVTRKENDLKQQLAEMENSLSEYRQENLALKQAKQKLESQRIEVLSKLQFIMQSQWNEAVSLLVSTPQRKMLNTSLSSSLASSMMAGAGAGGQTNSLNTSGLPNFCMTSVARPAAASSEASVARTASPRASQSEHRASSTDPPPFNNLSGSQSSIHSSPRTSPRPRTSSTDNTATFAPRSPFPSDSGVSLQDISALLSHSSYNPPAFSTANIHGVTHNGGLVVQTSLRGEESVPQRQQQQQQRQQQQRQQQEGQHQHRGPGSVGRKGSPGTQAVLIRPPQQLSRAGSTHDDFSFLSTSDLAQSDLSLLSQSKAHWSEHFLQREARGREDREGEGRRGQDRGLELCDLEVRSQGSQGSQAGLLMVNGGGFHSNGHGEAEMMGRSLPAYSPSLSPPVKQGRDGEQDSTDGDVLHENDRLNSSYREISRQLEEHQSRQRELQHYIRLLLEKPPEDQPERDSVGDPDAMEISFTSVAVDLGLTDAAQAAQMSTELHRLQQLRNRQLPTNQLSQSVPPRRGGRGGGVSKKTASSNHHPPSQSRAGAATSGNGGVLPPQQLAEISRLLSQYSEDIEASNASSGLGALQSADPASMALILNFLASMPQQQLGEEGVKSSSTKSSPKQQSHRTRDPHRTKRQADTRHHSVGPDTSTCSSGSGDKHDKVMGSSSRSNTSISRKTEKKAINDTPTVASSAKQTTRPYSKEQHPPVWK</sequence>
<feature type="compositionally biased region" description="Basic and acidic residues" evidence="1">
    <location>
        <begin position="1112"/>
        <end position="1129"/>
    </location>
</feature>
<dbReference type="EMBL" id="JBAMIC010000024">
    <property type="protein sequence ID" value="KAK7090999.1"/>
    <property type="molecule type" value="Genomic_DNA"/>
</dbReference>
<feature type="region of interest" description="Disordered" evidence="1">
    <location>
        <begin position="1366"/>
        <end position="1411"/>
    </location>
</feature>
<evidence type="ECO:0000313" key="3">
    <source>
        <dbReference type="Proteomes" id="UP001374579"/>
    </source>
</evidence>
<feature type="region of interest" description="Disordered" evidence="1">
    <location>
        <begin position="1510"/>
        <end position="1555"/>
    </location>
</feature>
<feature type="compositionally biased region" description="Low complexity" evidence="1">
    <location>
        <begin position="1289"/>
        <end position="1308"/>
    </location>
</feature>
<dbReference type="GO" id="GO:0005813">
    <property type="term" value="C:centrosome"/>
    <property type="evidence" value="ECO:0007669"/>
    <property type="project" value="TreeGrafter"/>
</dbReference>
<feature type="region of interest" description="Disordered" evidence="1">
    <location>
        <begin position="1741"/>
        <end position="1845"/>
    </location>
</feature>
<dbReference type="InterPro" id="IPR038923">
    <property type="entry name" value="Centrobin"/>
</dbReference>
<dbReference type="PANTHER" id="PTHR34439:SF1">
    <property type="entry name" value="CENTROBIN"/>
    <property type="match status" value="1"/>
</dbReference>
<dbReference type="Proteomes" id="UP001374579">
    <property type="component" value="Unassembled WGS sequence"/>
</dbReference>
<keyword evidence="3" id="KW-1185">Reference proteome</keyword>
<dbReference type="GO" id="GO:0051299">
    <property type="term" value="P:centrosome separation"/>
    <property type="evidence" value="ECO:0007669"/>
    <property type="project" value="TreeGrafter"/>
</dbReference>
<feature type="compositionally biased region" description="Low complexity" evidence="1">
    <location>
        <begin position="1521"/>
        <end position="1532"/>
    </location>
</feature>
<dbReference type="GO" id="GO:1902410">
    <property type="term" value="P:mitotic cytokinetic process"/>
    <property type="evidence" value="ECO:0007669"/>
    <property type="project" value="TreeGrafter"/>
</dbReference>
<feature type="compositionally biased region" description="Pro residues" evidence="1">
    <location>
        <begin position="598"/>
        <end position="614"/>
    </location>
</feature>
<name>A0AAN9AQR2_9CAEN</name>
<feature type="compositionally biased region" description="Polar residues" evidence="1">
    <location>
        <begin position="1820"/>
        <end position="1834"/>
    </location>
</feature>
<feature type="compositionally biased region" description="Polar residues" evidence="1">
    <location>
        <begin position="1663"/>
        <end position="1676"/>
    </location>
</feature>
<proteinExistence type="predicted"/>
<feature type="compositionally biased region" description="Acidic residues" evidence="1">
    <location>
        <begin position="43"/>
        <end position="71"/>
    </location>
</feature>
<feature type="compositionally biased region" description="Low complexity" evidence="1">
    <location>
        <begin position="643"/>
        <end position="667"/>
    </location>
</feature>
<dbReference type="GO" id="GO:1902017">
    <property type="term" value="P:regulation of cilium assembly"/>
    <property type="evidence" value="ECO:0007669"/>
    <property type="project" value="InterPro"/>
</dbReference>
<feature type="compositionally biased region" description="Low complexity" evidence="1">
    <location>
        <begin position="1373"/>
        <end position="1389"/>
    </location>
</feature>
<feature type="compositionally biased region" description="Acidic residues" evidence="1">
    <location>
        <begin position="239"/>
        <end position="250"/>
    </location>
</feature>
<evidence type="ECO:0000256" key="1">
    <source>
        <dbReference type="SAM" id="MobiDB-lite"/>
    </source>
</evidence>